<dbReference type="EMBL" id="JXAK01000003">
    <property type="protein sequence ID" value="KIL42157.1"/>
    <property type="molecule type" value="Genomic_DNA"/>
</dbReference>
<evidence type="ECO:0000313" key="4">
    <source>
        <dbReference type="EMBL" id="KIL42157.1"/>
    </source>
</evidence>
<organism evidence="4 5">
    <name type="scientific">Gordoniibacillus kamchatkensis</name>
    <dbReference type="NCBI Taxonomy" id="1590651"/>
    <lineage>
        <taxon>Bacteria</taxon>
        <taxon>Bacillati</taxon>
        <taxon>Bacillota</taxon>
        <taxon>Bacilli</taxon>
        <taxon>Bacillales</taxon>
        <taxon>Paenibacillaceae</taxon>
        <taxon>Gordoniibacillus</taxon>
    </lineage>
</organism>
<evidence type="ECO:0000313" key="5">
    <source>
        <dbReference type="Proteomes" id="UP000031967"/>
    </source>
</evidence>
<feature type="coiled-coil region" evidence="1">
    <location>
        <begin position="31"/>
        <end position="58"/>
    </location>
</feature>
<dbReference type="Proteomes" id="UP000031967">
    <property type="component" value="Unassembled WGS sequence"/>
</dbReference>
<keyword evidence="2" id="KW-0812">Transmembrane</keyword>
<feature type="transmembrane region" description="Helical" evidence="2">
    <location>
        <begin position="6"/>
        <end position="25"/>
    </location>
</feature>
<reference evidence="4 5" key="1">
    <citation type="submission" date="2014-12" db="EMBL/GenBank/DDBJ databases">
        <title>Draft genome sequence of Paenibacillus kamchatkensis strain B-2647.</title>
        <authorList>
            <person name="Karlyshev A.V."/>
            <person name="Kudryashova E.B."/>
        </authorList>
    </citation>
    <scope>NUCLEOTIDE SEQUENCE [LARGE SCALE GENOMIC DNA]</scope>
    <source>
        <strain evidence="4 5">VKM B-2647</strain>
    </source>
</reference>
<evidence type="ECO:0000256" key="1">
    <source>
        <dbReference type="SAM" id="Coils"/>
    </source>
</evidence>
<dbReference type="Pfam" id="PF07238">
    <property type="entry name" value="PilZ"/>
    <property type="match status" value="1"/>
</dbReference>
<keyword evidence="2" id="KW-0472">Membrane</keyword>
<accession>A0ABR5AMI5</accession>
<keyword evidence="1" id="KW-0175">Coiled coil</keyword>
<dbReference type="Gene3D" id="2.40.10.220">
    <property type="entry name" value="predicted glycosyltransferase like domains"/>
    <property type="match status" value="1"/>
</dbReference>
<evidence type="ECO:0000259" key="3">
    <source>
        <dbReference type="Pfam" id="PF07238"/>
    </source>
</evidence>
<comment type="caution">
    <text evidence="4">The sequence shown here is derived from an EMBL/GenBank/DDBJ whole genome shotgun (WGS) entry which is preliminary data.</text>
</comment>
<protein>
    <recommendedName>
        <fullName evidence="3">PilZ domain-containing protein</fullName>
    </recommendedName>
</protein>
<dbReference type="InterPro" id="IPR009875">
    <property type="entry name" value="PilZ_domain"/>
</dbReference>
<evidence type="ECO:0000256" key="2">
    <source>
        <dbReference type="SAM" id="Phobius"/>
    </source>
</evidence>
<name>A0ABR5AMI5_9BACL</name>
<keyword evidence="5" id="KW-1185">Reference proteome</keyword>
<dbReference type="SUPFAM" id="SSF141371">
    <property type="entry name" value="PilZ domain-like"/>
    <property type="match status" value="1"/>
</dbReference>
<keyword evidence="2" id="KW-1133">Transmembrane helix</keyword>
<sequence>MMYLISIAILMIFFIVILVLLVNVLKYNKHMMQQETKMKTMDKTIESLQQKLQETNKRKYYRVAIPITECEFEFMDMGNQPVEGERKKGVVRDISLTGLRFDSHEDFPVRQKSIIRMFFMLNDEPLEIIGRVIRKDEAFGRPLISYGLEFMKTHFSKEEDLFRLIREVEVELRKKKLQG</sequence>
<gene>
    <name evidence="4" type="ORF">SD70_03045</name>
</gene>
<proteinExistence type="predicted"/>
<dbReference type="RefSeq" id="WP_041045516.1">
    <property type="nucleotide sequence ID" value="NZ_JXAK01000003.1"/>
</dbReference>
<feature type="domain" description="PilZ" evidence="3">
    <location>
        <begin position="57"/>
        <end position="166"/>
    </location>
</feature>